<dbReference type="InterPro" id="IPR003594">
    <property type="entry name" value="HATPase_dom"/>
</dbReference>
<protein>
    <recommendedName>
        <fullName evidence="2">histidine kinase</fullName>
        <ecNumber evidence="2">2.7.13.3</ecNumber>
    </recommendedName>
</protein>
<dbReference type="SUPFAM" id="SSF55874">
    <property type="entry name" value="ATPase domain of HSP90 chaperone/DNA topoisomerase II/histidine kinase"/>
    <property type="match status" value="1"/>
</dbReference>
<keyword evidence="3" id="KW-0808">Transferase</keyword>
<dbReference type="PANTHER" id="PTHR43711">
    <property type="entry name" value="TWO-COMPONENT HISTIDINE KINASE"/>
    <property type="match status" value="1"/>
</dbReference>
<evidence type="ECO:0000256" key="1">
    <source>
        <dbReference type="ARBA" id="ARBA00000085"/>
    </source>
</evidence>
<evidence type="ECO:0000313" key="8">
    <source>
        <dbReference type="Proteomes" id="UP000664369"/>
    </source>
</evidence>
<feature type="domain" description="Histidine kinase" evidence="6">
    <location>
        <begin position="16"/>
        <end position="155"/>
    </location>
</feature>
<proteinExistence type="predicted"/>
<evidence type="ECO:0000256" key="3">
    <source>
        <dbReference type="ARBA" id="ARBA00022679"/>
    </source>
</evidence>
<gene>
    <name evidence="7" type="ORF">J4E00_21255</name>
</gene>
<comment type="catalytic activity">
    <reaction evidence="1">
        <text>ATP + protein L-histidine = ADP + protein N-phospho-L-histidine.</text>
        <dbReference type="EC" id="2.7.13.3"/>
    </reaction>
</comment>
<comment type="caution">
    <text evidence="7">The sequence shown here is derived from an EMBL/GenBank/DDBJ whole genome shotgun (WGS) entry which is preliminary data.</text>
</comment>
<evidence type="ECO:0000256" key="5">
    <source>
        <dbReference type="ARBA" id="ARBA00023012"/>
    </source>
</evidence>
<dbReference type="SMART" id="SM00387">
    <property type="entry name" value="HATPase_c"/>
    <property type="match status" value="1"/>
</dbReference>
<organism evidence="7 8">
    <name type="scientific">Hymenobacter negativus</name>
    <dbReference type="NCBI Taxonomy" id="2795026"/>
    <lineage>
        <taxon>Bacteria</taxon>
        <taxon>Pseudomonadati</taxon>
        <taxon>Bacteroidota</taxon>
        <taxon>Cytophagia</taxon>
        <taxon>Cytophagales</taxon>
        <taxon>Hymenobacteraceae</taxon>
        <taxon>Hymenobacter</taxon>
    </lineage>
</organism>
<dbReference type="RefSeq" id="WP_208177302.1">
    <property type="nucleotide sequence ID" value="NZ_JAGETZ010000012.1"/>
</dbReference>
<evidence type="ECO:0000256" key="2">
    <source>
        <dbReference type="ARBA" id="ARBA00012438"/>
    </source>
</evidence>
<keyword evidence="4" id="KW-0418">Kinase</keyword>
<dbReference type="InterPro" id="IPR050736">
    <property type="entry name" value="Sensor_HK_Regulatory"/>
</dbReference>
<name>A0ABS3QK22_9BACT</name>
<sequence>MGWLRASHLNRAWSKDQLDRLDRVPKDVVLLPALAEIQAIYVPLAQRKQVALAVACSPGLHCHTDPNFLRVVLRNLVQNAIKFTPAAVCLRITDTGSGLEAARPAQLLSDTAPPPTHGLGLRLTREFVQKLGGRLTVHSLSEQGTTFEVELAASKASR</sequence>
<dbReference type="Gene3D" id="3.30.565.10">
    <property type="entry name" value="Histidine kinase-like ATPase, C-terminal domain"/>
    <property type="match status" value="2"/>
</dbReference>
<dbReference type="PANTHER" id="PTHR43711:SF29">
    <property type="entry name" value="HISTIDINE KINASE"/>
    <property type="match status" value="1"/>
</dbReference>
<evidence type="ECO:0000313" key="7">
    <source>
        <dbReference type="EMBL" id="MBO2011608.1"/>
    </source>
</evidence>
<reference evidence="7 8" key="1">
    <citation type="submission" date="2021-03" db="EMBL/GenBank/DDBJ databases">
        <authorList>
            <person name="Kim M.K."/>
        </authorList>
    </citation>
    <scope>NUCLEOTIDE SEQUENCE [LARGE SCALE GENOMIC DNA]</scope>
    <source>
        <strain evidence="7 8">BT442</strain>
    </source>
</reference>
<dbReference type="InterPro" id="IPR005467">
    <property type="entry name" value="His_kinase_dom"/>
</dbReference>
<dbReference type="InterPro" id="IPR004358">
    <property type="entry name" value="Sig_transdc_His_kin-like_C"/>
</dbReference>
<dbReference type="Pfam" id="PF02518">
    <property type="entry name" value="HATPase_c"/>
    <property type="match status" value="1"/>
</dbReference>
<dbReference type="InterPro" id="IPR036890">
    <property type="entry name" value="HATPase_C_sf"/>
</dbReference>
<accession>A0ABS3QK22</accession>
<keyword evidence="8" id="KW-1185">Reference proteome</keyword>
<keyword evidence="5" id="KW-0902">Two-component regulatory system</keyword>
<evidence type="ECO:0000256" key="4">
    <source>
        <dbReference type="ARBA" id="ARBA00022777"/>
    </source>
</evidence>
<evidence type="ECO:0000259" key="6">
    <source>
        <dbReference type="PROSITE" id="PS50109"/>
    </source>
</evidence>
<dbReference type="PROSITE" id="PS50109">
    <property type="entry name" value="HIS_KIN"/>
    <property type="match status" value="1"/>
</dbReference>
<dbReference type="PRINTS" id="PR00344">
    <property type="entry name" value="BCTRLSENSOR"/>
</dbReference>
<dbReference type="EMBL" id="JAGETZ010000012">
    <property type="protein sequence ID" value="MBO2011608.1"/>
    <property type="molecule type" value="Genomic_DNA"/>
</dbReference>
<dbReference type="Proteomes" id="UP000664369">
    <property type="component" value="Unassembled WGS sequence"/>
</dbReference>
<dbReference type="EC" id="2.7.13.3" evidence="2"/>